<organism evidence="4 5">
    <name type="scientific">Diploscapter pachys</name>
    <dbReference type="NCBI Taxonomy" id="2018661"/>
    <lineage>
        <taxon>Eukaryota</taxon>
        <taxon>Metazoa</taxon>
        <taxon>Ecdysozoa</taxon>
        <taxon>Nematoda</taxon>
        <taxon>Chromadorea</taxon>
        <taxon>Rhabditida</taxon>
        <taxon>Rhabditina</taxon>
        <taxon>Rhabditomorpha</taxon>
        <taxon>Rhabditoidea</taxon>
        <taxon>Rhabditidae</taxon>
        <taxon>Diploscapter</taxon>
    </lineage>
</organism>
<dbReference type="Gene3D" id="1.10.238.200">
    <property type="entry name" value="Cullin, PONY binding domain"/>
    <property type="match status" value="1"/>
</dbReference>
<dbReference type="AlphaFoldDB" id="A0A2A2KFW3"/>
<dbReference type="GO" id="GO:0032182">
    <property type="term" value="F:ubiquitin-like protein binding"/>
    <property type="evidence" value="ECO:0007669"/>
    <property type="project" value="TreeGrafter"/>
</dbReference>
<dbReference type="GO" id="GO:0005886">
    <property type="term" value="C:plasma membrane"/>
    <property type="evidence" value="ECO:0007669"/>
    <property type="project" value="UniProtKB-ARBA"/>
</dbReference>
<dbReference type="SUPFAM" id="SSF46934">
    <property type="entry name" value="UBA-like"/>
    <property type="match status" value="1"/>
</dbReference>
<dbReference type="PANTHER" id="PTHR12281:SF32">
    <property type="entry name" value="DCN1-LIKE PROTEIN"/>
    <property type="match status" value="1"/>
</dbReference>
<dbReference type="InterPro" id="IPR009060">
    <property type="entry name" value="UBA-like_sf"/>
</dbReference>
<dbReference type="PROSITE" id="PS51229">
    <property type="entry name" value="DCUN1"/>
    <property type="match status" value="1"/>
</dbReference>
<accession>A0A2A2KFW3</accession>
<dbReference type="FunFam" id="1.10.238.200:FF:000003">
    <property type="entry name" value="DCN1-like protein 3"/>
    <property type="match status" value="1"/>
</dbReference>
<dbReference type="InterPro" id="IPR014764">
    <property type="entry name" value="DCN-prot"/>
</dbReference>
<feature type="domain" description="DCUN1" evidence="3">
    <location>
        <begin position="56"/>
        <end position="250"/>
    </location>
</feature>
<dbReference type="Proteomes" id="UP000218231">
    <property type="component" value="Unassembled WGS sequence"/>
</dbReference>
<dbReference type="GO" id="GO:0097602">
    <property type="term" value="F:cullin family protein binding"/>
    <property type="evidence" value="ECO:0007669"/>
    <property type="project" value="TreeGrafter"/>
</dbReference>
<dbReference type="GO" id="GO:2000436">
    <property type="term" value="P:positive regulation of protein neddylation"/>
    <property type="evidence" value="ECO:0007669"/>
    <property type="project" value="UniProtKB-ARBA"/>
</dbReference>
<keyword evidence="1" id="KW-0833">Ubl conjugation pathway</keyword>
<comment type="caution">
    <text evidence="4">The sequence shown here is derived from an EMBL/GenBank/DDBJ whole genome shotgun (WGS) entry which is preliminary data.</text>
</comment>
<dbReference type="Gene3D" id="1.10.238.10">
    <property type="entry name" value="EF-hand"/>
    <property type="match status" value="1"/>
</dbReference>
<proteinExistence type="predicted"/>
<evidence type="ECO:0000313" key="4">
    <source>
        <dbReference type="EMBL" id="PAV72733.1"/>
    </source>
</evidence>
<evidence type="ECO:0000259" key="3">
    <source>
        <dbReference type="PROSITE" id="PS51229"/>
    </source>
</evidence>
<reference evidence="4 5" key="1">
    <citation type="journal article" date="2017" name="Curr. Biol.">
        <title>Genome architecture and evolution of a unichromosomal asexual nematode.</title>
        <authorList>
            <person name="Fradin H."/>
            <person name="Zegar C."/>
            <person name="Gutwein M."/>
            <person name="Lucas J."/>
            <person name="Kovtun M."/>
            <person name="Corcoran D."/>
            <person name="Baugh L.R."/>
            <person name="Kiontke K."/>
            <person name="Gunsalus K."/>
            <person name="Fitch D.H."/>
            <person name="Piano F."/>
        </authorList>
    </citation>
    <scope>NUCLEOTIDE SEQUENCE [LARGE SCALE GENOMIC DNA]</scope>
    <source>
        <strain evidence="4">PF1309</strain>
    </source>
</reference>
<dbReference type="GO" id="GO:0000151">
    <property type="term" value="C:ubiquitin ligase complex"/>
    <property type="evidence" value="ECO:0007669"/>
    <property type="project" value="TreeGrafter"/>
</dbReference>
<evidence type="ECO:0000313" key="5">
    <source>
        <dbReference type="Proteomes" id="UP000218231"/>
    </source>
</evidence>
<name>A0A2A2KFW3_9BILA</name>
<dbReference type="PANTHER" id="PTHR12281">
    <property type="entry name" value="RP42 RELATED"/>
    <property type="match status" value="1"/>
</dbReference>
<evidence type="ECO:0000256" key="2">
    <source>
        <dbReference type="RuleBase" id="RU410713"/>
    </source>
</evidence>
<dbReference type="FunFam" id="1.10.238.10:FF:000030">
    <property type="entry name" value="DCN1-like protein"/>
    <property type="match status" value="1"/>
</dbReference>
<dbReference type="STRING" id="2018661.A0A2A2KFW3"/>
<evidence type="ECO:0000256" key="1">
    <source>
        <dbReference type="ARBA" id="ARBA00022786"/>
    </source>
</evidence>
<comment type="function">
    <text evidence="2">Neddylation of cullins play an essential role in the regulation of SCF-type complexes activity.</text>
</comment>
<dbReference type="InterPro" id="IPR005176">
    <property type="entry name" value="PONY_dom"/>
</dbReference>
<dbReference type="Pfam" id="PF03556">
    <property type="entry name" value="Cullin_binding"/>
    <property type="match status" value="1"/>
</dbReference>
<dbReference type="InterPro" id="IPR042460">
    <property type="entry name" value="DCN1-like_PONY"/>
</dbReference>
<dbReference type="Gene3D" id="1.10.8.10">
    <property type="entry name" value="DNA helicase RuvA subunit, C-terminal domain"/>
    <property type="match status" value="1"/>
</dbReference>
<protein>
    <recommendedName>
        <fullName evidence="2">Defective in cullin neddylation protein</fullName>
    </recommendedName>
</protein>
<dbReference type="OrthoDB" id="286637at2759"/>
<gene>
    <name evidence="4" type="ORF">WR25_18716</name>
</gene>
<dbReference type="Pfam" id="PF14555">
    <property type="entry name" value="UBA_4"/>
    <property type="match status" value="1"/>
</dbReference>
<dbReference type="GO" id="GO:0031624">
    <property type="term" value="F:ubiquitin conjugating enzyme binding"/>
    <property type="evidence" value="ECO:0007669"/>
    <property type="project" value="TreeGrafter"/>
</dbReference>
<dbReference type="EMBL" id="LIAE01008711">
    <property type="protein sequence ID" value="PAV72733.1"/>
    <property type="molecule type" value="Genomic_DNA"/>
</dbReference>
<sequence length="259" mass="29881">MNRLNRDQKQKVAQFTQITNQNESVAINYLQRVNWSVEHAVDAFFMNPPAQRGNAIDKRKIEGLFQQYANDPHDNIGPNKMGPNGVCRLLEDLGLEPTDRKVLILVAKFKAASQCEFSQEEWLNGLTALGVDSIDALRNKLNTLDEKLDSDQPAFKEVYNFTFGYGKQVSQRNMDMDTAIAYWQILFKGNFLRLSTWEEFLRSENSGRAISRDTWQLLADFHFSILPDLSNYDKDSAWPVLLDQFVDYVERTQQQSQVN</sequence>
<keyword evidence="5" id="KW-1185">Reference proteome</keyword>
<dbReference type="GO" id="GO:0045116">
    <property type="term" value="P:protein neddylation"/>
    <property type="evidence" value="ECO:0007669"/>
    <property type="project" value="TreeGrafter"/>
</dbReference>